<keyword evidence="2" id="KW-1185">Reference proteome</keyword>
<accession>A0A9X1NVN9</accession>
<dbReference type="Proteomes" id="UP001139035">
    <property type="component" value="Unassembled WGS sequence"/>
</dbReference>
<dbReference type="RefSeq" id="WP_233717231.1">
    <property type="nucleotide sequence ID" value="NZ_JAJUWU010000001.1"/>
</dbReference>
<dbReference type="AlphaFoldDB" id="A0A9X1NVN9"/>
<name>A0A9X1NVN9_9HYPH</name>
<protein>
    <submittedName>
        <fullName evidence="1">Uncharacterized protein</fullName>
    </submittedName>
</protein>
<comment type="caution">
    <text evidence="1">The sequence shown here is derived from an EMBL/GenBank/DDBJ whole genome shotgun (WGS) entry which is preliminary data.</text>
</comment>
<evidence type="ECO:0000313" key="2">
    <source>
        <dbReference type="Proteomes" id="UP001139035"/>
    </source>
</evidence>
<dbReference type="EMBL" id="JAJUWU010000001">
    <property type="protein sequence ID" value="MCE7026535.1"/>
    <property type="molecule type" value="Genomic_DNA"/>
</dbReference>
<reference evidence="1" key="1">
    <citation type="submission" date="2022-01" db="EMBL/GenBank/DDBJ databases">
        <title>Jiella avicenniae sp. nov., a novel endophytic bacterium isolated from bark of Avicennia marina.</title>
        <authorList>
            <person name="Tuo L."/>
        </authorList>
    </citation>
    <scope>NUCLEOTIDE SEQUENCE</scope>
    <source>
        <strain evidence="1">CBK1P-4</strain>
    </source>
</reference>
<sequence>MPQPRCEAEINFRKWSVRDLAKWKLAPSVLGGGKDYLFAFKDEWVRYNRAGILAAAKRHDLPPELVAGVAWIEVAGDPTFIDRLAFEVRTVVSRAGETIDGSLGVSKPPEKTSFGSVSMQLEVAAETIGAKARDMDTKSLRQLGACLEHDGINVDLAARHLSALADHDGFARPLTVEDARVVATRYNRGKEPTRAEITKNASYGDAVVRRYARMRLLLR</sequence>
<gene>
    <name evidence="1" type="ORF">LZD57_00900</name>
</gene>
<evidence type="ECO:0000313" key="1">
    <source>
        <dbReference type="EMBL" id="MCE7026535.1"/>
    </source>
</evidence>
<proteinExistence type="predicted"/>
<organism evidence="1 2">
    <name type="scientific">Jiella avicenniae</name>
    <dbReference type="NCBI Taxonomy" id="2907202"/>
    <lineage>
        <taxon>Bacteria</taxon>
        <taxon>Pseudomonadati</taxon>
        <taxon>Pseudomonadota</taxon>
        <taxon>Alphaproteobacteria</taxon>
        <taxon>Hyphomicrobiales</taxon>
        <taxon>Aurantimonadaceae</taxon>
        <taxon>Jiella</taxon>
    </lineage>
</organism>